<evidence type="ECO:0000313" key="4">
    <source>
        <dbReference type="Proteomes" id="UP001396898"/>
    </source>
</evidence>
<sequence length="771" mass="87069">MSNSRSDTDPGTEARAECNTPCKVCETLLEAAEVVRAYHETGKSSNTKEKVDIWDMPDEEWTITASELPSRCHNHETFLSPYLSLPEYKTLTSIEITFTWGNLRLHAFFPCQGDITSWRYAWVELLLLLEKTSGPGFVLARRFDDGFIDIGLLNQWKRSCDEDHGNKCSDRLATLAHPLSYLIDTQQMCLVPAAPDMVYVALSYVWGQVRMLKATRENLERLQQPNALQTLEGQLPRTIRDSIALVPLLEERYLWVDSLCIPQDDEKVAQLNISQMAAIFENASLTIVACDGNDAEFGLRGLRHSSQPRSLPGLLPLAPGITLTTRSEDILGGTPWSRRGWTLQEQIFSRRSIIFYENTIQWICRSSRHYEDVDSPLDSPPDLPAGAVGDVESHFEQLNPLDLSLNVPDLSILCMLIANYSGRDLTYQEDVMSAFVSTFGAMQRAFPRGFIQGLPVSFFDASLIWRSEAMVRRESSRDGAKIPPSWTWAGWKGKILITAWTSATYLKNAPSLVSGSYWEAFQVIPMLVWHTKDSRDSEDKPIPFQNEWHDYKCKFMGKAHDLPEGWISFPIDRLPGYHRGEAGNDAPGPQFQEDPRVPDDQRRAANSLLLLRTRVETRAVVLASCPDRHQPGRRGAQAGRAEPPHRDDQVEGVPFYGDDFVVLRMFGLDLWVKVVLRDQAGAIVGELCPDSVVELKRIIGACPSAIPVDVVAISRGLHFRAPQPVEKETWSFYNVLWVEWEDGIAYRKGIGRVKRSAWERVEKEDISLVMG</sequence>
<gene>
    <name evidence="3" type="ORF">PG991_010698</name>
</gene>
<feature type="region of interest" description="Disordered" evidence="1">
    <location>
        <begin position="578"/>
        <end position="598"/>
    </location>
</feature>
<dbReference type="PANTHER" id="PTHR33112:SF12">
    <property type="entry name" value="HETEROKARYON INCOMPATIBILITY DOMAIN-CONTAINING PROTEIN"/>
    <property type="match status" value="1"/>
</dbReference>
<dbReference type="Proteomes" id="UP001396898">
    <property type="component" value="Unassembled WGS sequence"/>
</dbReference>
<feature type="domain" description="Heterokaryon incompatibility" evidence="2">
    <location>
        <begin position="199"/>
        <end position="345"/>
    </location>
</feature>
<accession>A0ABR1RD60</accession>
<protein>
    <recommendedName>
        <fullName evidence="2">Heterokaryon incompatibility domain-containing protein</fullName>
    </recommendedName>
</protein>
<name>A0ABR1RD60_9PEZI</name>
<comment type="caution">
    <text evidence="3">The sequence shown here is derived from an EMBL/GenBank/DDBJ whole genome shotgun (WGS) entry which is preliminary data.</text>
</comment>
<reference evidence="3 4" key="1">
    <citation type="submission" date="2023-01" db="EMBL/GenBank/DDBJ databases">
        <title>Analysis of 21 Apiospora genomes using comparative genomics revels a genus with tremendous synthesis potential of carbohydrate active enzymes and secondary metabolites.</title>
        <authorList>
            <person name="Sorensen T."/>
        </authorList>
    </citation>
    <scope>NUCLEOTIDE SEQUENCE [LARGE SCALE GENOMIC DNA]</scope>
    <source>
        <strain evidence="3 4">CBS 20057</strain>
    </source>
</reference>
<organism evidence="3 4">
    <name type="scientific">Apiospora marii</name>
    <dbReference type="NCBI Taxonomy" id="335849"/>
    <lineage>
        <taxon>Eukaryota</taxon>
        <taxon>Fungi</taxon>
        <taxon>Dikarya</taxon>
        <taxon>Ascomycota</taxon>
        <taxon>Pezizomycotina</taxon>
        <taxon>Sordariomycetes</taxon>
        <taxon>Xylariomycetidae</taxon>
        <taxon>Amphisphaeriales</taxon>
        <taxon>Apiosporaceae</taxon>
        <taxon>Apiospora</taxon>
    </lineage>
</organism>
<evidence type="ECO:0000313" key="3">
    <source>
        <dbReference type="EMBL" id="KAK8008147.1"/>
    </source>
</evidence>
<dbReference type="PANTHER" id="PTHR33112">
    <property type="entry name" value="DOMAIN PROTEIN, PUTATIVE-RELATED"/>
    <property type="match status" value="1"/>
</dbReference>
<keyword evidence="4" id="KW-1185">Reference proteome</keyword>
<dbReference type="InterPro" id="IPR010730">
    <property type="entry name" value="HET"/>
</dbReference>
<dbReference type="Pfam" id="PF06985">
    <property type="entry name" value="HET"/>
    <property type="match status" value="1"/>
</dbReference>
<dbReference type="EMBL" id="JAQQWI010000016">
    <property type="protein sequence ID" value="KAK8008147.1"/>
    <property type="molecule type" value="Genomic_DNA"/>
</dbReference>
<feature type="region of interest" description="Disordered" evidence="1">
    <location>
        <begin position="626"/>
        <end position="649"/>
    </location>
</feature>
<evidence type="ECO:0000256" key="1">
    <source>
        <dbReference type="SAM" id="MobiDB-lite"/>
    </source>
</evidence>
<proteinExistence type="predicted"/>
<evidence type="ECO:0000259" key="2">
    <source>
        <dbReference type="Pfam" id="PF06985"/>
    </source>
</evidence>